<dbReference type="EMBL" id="PGGS01000218">
    <property type="protein sequence ID" value="PNH06731.1"/>
    <property type="molecule type" value="Genomic_DNA"/>
</dbReference>
<evidence type="ECO:0000256" key="4">
    <source>
        <dbReference type="ARBA" id="ARBA00011959"/>
    </source>
</evidence>
<dbReference type="InterPro" id="IPR004788">
    <property type="entry name" value="Ribose5P_isomerase_type_A"/>
</dbReference>
<keyword evidence="7" id="KW-1185">Reference proteome</keyword>
<organism evidence="6 7">
    <name type="scientific">Tetrabaena socialis</name>
    <dbReference type="NCBI Taxonomy" id="47790"/>
    <lineage>
        <taxon>Eukaryota</taxon>
        <taxon>Viridiplantae</taxon>
        <taxon>Chlorophyta</taxon>
        <taxon>core chlorophytes</taxon>
        <taxon>Chlorophyceae</taxon>
        <taxon>CS clade</taxon>
        <taxon>Chlamydomonadales</taxon>
        <taxon>Tetrabaenaceae</taxon>
        <taxon>Tetrabaena</taxon>
    </lineage>
</organism>
<dbReference type="UniPathway" id="UPA00115">
    <property type="reaction ID" value="UER00412"/>
</dbReference>
<dbReference type="Pfam" id="PF06026">
    <property type="entry name" value="Rib_5-P_isom_A"/>
    <property type="match status" value="1"/>
</dbReference>
<comment type="pathway">
    <text evidence="2">Carbohydrate degradation; pentose phosphate pathway; D-ribose 5-phosphate from D-ribulose 5-phosphate (non-oxidative stage): step 1/1.</text>
</comment>
<dbReference type="InterPro" id="IPR037171">
    <property type="entry name" value="NagB/RpiA_transferase-like"/>
</dbReference>
<protein>
    <recommendedName>
        <fullName evidence="4">ribose-5-phosphate isomerase</fullName>
        <ecNumber evidence="4">5.3.1.6</ecNumber>
    </recommendedName>
</protein>
<dbReference type="PANTHER" id="PTHR43748">
    <property type="entry name" value="RIBOSE-5-PHOSPHATE ISOMERASE 3, CHLOROPLASTIC-RELATED"/>
    <property type="match status" value="1"/>
</dbReference>
<dbReference type="Proteomes" id="UP000236333">
    <property type="component" value="Unassembled WGS sequence"/>
</dbReference>
<evidence type="ECO:0000256" key="2">
    <source>
        <dbReference type="ARBA" id="ARBA00004988"/>
    </source>
</evidence>
<gene>
    <name evidence="6" type="ORF">TSOC_006871</name>
</gene>
<keyword evidence="5 6" id="KW-0413">Isomerase</keyword>
<dbReference type="InterPro" id="IPR050262">
    <property type="entry name" value="Ribose-5P_isomerase"/>
</dbReference>
<dbReference type="OrthoDB" id="1555531at2759"/>
<proteinExistence type="inferred from homology"/>
<dbReference type="EC" id="5.3.1.6" evidence="4"/>
<dbReference type="GO" id="GO:0004751">
    <property type="term" value="F:ribose-5-phosphate isomerase activity"/>
    <property type="evidence" value="ECO:0007669"/>
    <property type="project" value="UniProtKB-EC"/>
</dbReference>
<evidence type="ECO:0000256" key="3">
    <source>
        <dbReference type="ARBA" id="ARBA00008088"/>
    </source>
</evidence>
<sequence length="289" mass="30240">MLAQRCRPTCSAPLAGSMGRRAAALTFVDRFVPNGTVLGLGPGDMSTMVIQEVGRRLASGSLKGVSGVPACDVAAHEAAFHGVPLLPESSAAQVLVADADMLDADANAALLGCTWVPRQPDIPRLLAVAAQAPRLVLLTDSSRVVKRLNGALPVWLDAEGWEESAEELVGVGGEGGRRVTQGQGAQKPVAVDDIFLGDAELWRRPSSVEDEQDPRGGDYPYVSASGHSIVDIRFYEGLKLYGEDEPYGKIVEEMAGVVGLVAHGLVIGRAAAAVVARPGDQGPQVIEFA</sequence>
<dbReference type="Gene3D" id="3.30.70.260">
    <property type="match status" value="1"/>
</dbReference>
<dbReference type="SUPFAM" id="SSF100950">
    <property type="entry name" value="NagB/RpiA/CoA transferase-like"/>
    <property type="match status" value="1"/>
</dbReference>
<evidence type="ECO:0000313" key="6">
    <source>
        <dbReference type="EMBL" id="PNH06731.1"/>
    </source>
</evidence>
<evidence type="ECO:0000256" key="1">
    <source>
        <dbReference type="ARBA" id="ARBA00001713"/>
    </source>
</evidence>
<evidence type="ECO:0000313" key="7">
    <source>
        <dbReference type="Proteomes" id="UP000236333"/>
    </source>
</evidence>
<dbReference type="GO" id="GO:0009052">
    <property type="term" value="P:pentose-phosphate shunt, non-oxidative branch"/>
    <property type="evidence" value="ECO:0007669"/>
    <property type="project" value="InterPro"/>
</dbReference>
<comment type="catalytic activity">
    <reaction evidence="1">
        <text>aldehydo-D-ribose 5-phosphate = D-ribulose 5-phosphate</text>
        <dbReference type="Rhea" id="RHEA:14657"/>
        <dbReference type="ChEBI" id="CHEBI:58121"/>
        <dbReference type="ChEBI" id="CHEBI:58273"/>
        <dbReference type="EC" id="5.3.1.6"/>
    </reaction>
</comment>
<accession>A0A2J8A2H8</accession>
<reference evidence="6 7" key="1">
    <citation type="journal article" date="2017" name="Mol. Biol. Evol.">
        <title>The 4-celled Tetrabaena socialis nuclear genome reveals the essential components for genetic control of cell number at the origin of multicellularity in the volvocine lineage.</title>
        <authorList>
            <person name="Featherston J."/>
            <person name="Arakaki Y."/>
            <person name="Hanschen E.R."/>
            <person name="Ferris P.J."/>
            <person name="Michod R.E."/>
            <person name="Olson B.J.S.C."/>
            <person name="Nozaki H."/>
            <person name="Durand P.M."/>
        </authorList>
    </citation>
    <scope>NUCLEOTIDE SEQUENCE [LARGE SCALE GENOMIC DNA]</scope>
    <source>
        <strain evidence="6 7">NIES-571</strain>
    </source>
</reference>
<evidence type="ECO:0000256" key="5">
    <source>
        <dbReference type="ARBA" id="ARBA00023235"/>
    </source>
</evidence>
<name>A0A2J8A2H8_9CHLO</name>
<comment type="similarity">
    <text evidence="3">Belongs to the ribose 5-phosphate isomerase family.</text>
</comment>
<dbReference type="AlphaFoldDB" id="A0A2J8A2H8"/>
<comment type="caution">
    <text evidence="6">The sequence shown here is derived from an EMBL/GenBank/DDBJ whole genome shotgun (WGS) entry which is preliminary data.</text>
</comment>
<dbReference type="PANTHER" id="PTHR43748:SF1">
    <property type="entry name" value="RIBOSE-5-PHOSPHATE ISOMERASE 4, CHLOROPLASTIC-RELATED"/>
    <property type="match status" value="1"/>
</dbReference>
<dbReference type="Gene3D" id="3.40.50.1360">
    <property type="match status" value="1"/>
</dbReference>